<dbReference type="GO" id="GO:0030313">
    <property type="term" value="C:cell envelope"/>
    <property type="evidence" value="ECO:0007669"/>
    <property type="project" value="UniProtKB-SubCell"/>
</dbReference>
<dbReference type="Pfam" id="PF09479">
    <property type="entry name" value="Flg_new"/>
    <property type="match status" value="5"/>
</dbReference>
<evidence type="ECO:0000313" key="3">
    <source>
        <dbReference type="EMBL" id="MST52543.1"/>
    </source>
</evidence>
<dbReference type="InterPro" id="IPR042229">
    <property type="entry name" value="Listeria/Bacterioides_rpt_sf"/>
</dbReference>
<dbReference type="NCBIfam" id="TIGR02543">
    <property type="entry name" value="List_Bact_rpt"/>
    <property type="match status" value="4"/>
</dbReference>
<keyword evidence="2" id="KW-1133">Transmembrane helix</keyword>
<dbReference type="AlphaFoldDB" id="A0A6L5Y7H3"/>
<dbReference type="Gene3D" id="2.60.40.10">
    <property type="entry name" value="Immunoglobulins"/>
    <property type="match status" value="1"/>
</dbReference>
<feature type="transmembrane region" description="Helical" evidence="2">
    <location>
        <begin position="62"/>
        <end position="81"/>
    </location>
</feature>
<accession>A0A6L5Y7H3</accession>
<keyword evidence="2" id="KW-0472">Membrane</keyword>
<dbReference type="EMBL" id="VUMZ01000010">
    <property type="protein sequence ID" value="MST52543.1"/>
    <property type="molecule type" value="Genomic_DNA"/>
</dbReference>
<gene>
    <name evidence="3" type="ORF">FYJ64_09525</name>
</gene>
<comment type="caution">
    <text evidence="3">The sequence shown here is derived from an EMBL/GenBank/DDBJ whole genome shotgun (WGS) entry which is preliminary data.</text>
</comment>
<evidence type="ECO:0000256" key="1">
    <source>
        <dbReference type="ARBA" id="ARBA00004196"/>
    </source>
</evidence>
<protein>
    <recommendedName>
        <fullName evidence="5">BIG2 domain-containing protein</fullName>
    </recommendedName>
</protein>
<keyword evidence="2" id="KW-0812">Transmembrane</keyword>
<dbReference type="Gene3D" id="2.60.40.4270">
    <property type="entry name" value="Listeria-Bacteroides repeat domain"/>
    <property type="match status" value="5"/>
</dbReference>
<evidence type="ECO:0000313" key="4">
    <source>
        <dbReference type="Proteomes" id="UP000474676"/>
    </source>
</evidence>
<name>A0A6L5Y7H3_9FIRM</name>
<organism evidence="3 4">
    <name type="scientific">Hornefia butyriciproducens</name>
    <dbReference type="NCBI Taxonomy" id="2652293"/>
    <lineage>
        <taxon>Bacteria</taxon>
        <taxon>Bacillati</taxon>
        <taxon>Bacillota</taxon>
        <taxon>Clostridia</taxon>
        <taxon>Peptostreptococcales</taxon>
        <taxon>Anaerovoracaceae</taxon>
        <taxon>Hornefia</taxon>
    </lineage>
</organism>
<dbReference type="Proteomes" id="UP000474676">
    <property type="component" value="Unassembled WGS sequence"/>
</dbReference>
<dbReference type="InterPro" id="IPR013378">
    <property type="entry name" value="InlB-like_B-rpt"/>
</dbReference>
<reference evidence="3 4" key="1">
    <citation type="submission" date="2019-08" db="EMBL/GenBank/DDBJ databases">
        <title>In-depth cultivation of the pig gut microbiome towards novel bacterial diversity and tailored functional studies.</title>
        <authorList>
            <person name="Wylensek D."/>
            <person name="Hitch T.C.A."/>
            <person name="Clavel T."/>
        </authorList>
    </citation>
    <scope>NUCLEOTIDE SEQUENCE [LARGE SCALE GENOMIC DNA]</scope>
    <source>
        <strain evidence="3 4">WCA-MUC-591-APC-3H</strain>
    </source>
</reference>
<sequence>MEGCAGRLPNMLFVLLIFQAYPVAEHALSYCEVTVYYDFEREASMSMKFHSGRMTDGRGRKWVCSAAIVLAVILCFAMLNVTPAHALSDSTAIVLDTNGGTGGGTVKVTDKKRVAAPLPVAQQDGYVFNGWWTKSGSEWGNILKAGDSEPASNTTYYARWTEISEATSRTATYFYGKATDDSAGSVTYNYGEIGTVNKGFTYNYGTIGTVPATAGSGTYNYGTIENYASTKSSRGLSYNYGIIKNNSGNVDDNYGIIESNSGTVDTNRDVIKSNTGTVKTTEENSVMYNDGGTVESAEEGVIYNYSGTVKQYWASGSPRVYNFAGGTFVYNSSSGGATIYDLGGTTSGKPGRYDKTISCFKVELGSGLVKSVGGDFIEAKDGSVYLPQGGKGTLTPADGVDKLYMSGGDLTENGDGTYTVSNVKKDAAISDVPTYSISYDLDGGALADGDSNPIAYTSKDTITLKNPQDKKNGEYTEFLFAGWTGTGLDAPAKEVTIPAGSTGNRSYKATWTPNPDLISITFKFDVDSRGIVKKYDKSKAGTVFGSFLNDSGLDSYVTRTGYDFVGWYTGEKDGKKIGSDTARPSEDTTYYARWQIRTVTIKLDGNGGTDGGTFTGKYKETIGVLPMSSRSGYIFNGWWARDKSGNWNGVLSARDGFPAQDTTYYARWTKKTAENTTTFINGVSGFDGFFTATDENRGNVSENYGEIGLVTEGGTVGKNYGYVGIYKGGSISDNYGVIGNNKGKLNYNYNMLKVNSGELDYNEGLLSLNTGFLHNSRAGVETNKGTIDYNYGVLKANDETGEVGTNYGEIRFNAGTVNRNYGKVNNFGGTVKDSRNGAEVTDFYKVIPGSRVKKITYEEGFTGFQNERWLEKDKGTGIIRVQLTDDALDEAFAVKADGCDIQKNEDGSYTLSKVTGNVTISAEPTVYTITYDLDGGEAENKATYTYDDEAFTLNNPVRKGFKFTGWSGTGLQGEDNMTVTVPQNSYGSRSYKAHWKKVTYTITYDLAGGNVKTANPDSYNVETAAFSLQNPEREGYVFTGWTGTGLTGNTRTVTVATGTTGNLAFKATWKRPVLLLTVKAGGKKAQKLTWNKVSAHHYEVYGTLCSKEKFKKLASVKGTSKTFRKLRRKDAYKYYVVAVDSQGKRIAKSAAQHSITGNDSGIKTNAKSVSVRAGKTTLRTGQTTKLKVSVKAERKGRVVLWKGHTPRYRYVVTDAEYPYSTSRAVKVTAGGTVKAVSKGQARIYVMAANGVRTSVVITVK</sequence>
<evidence type="ECO:0000256" key="2">
    <source>
        <dbReference type="SAM" id="Phobius"/>
    </source>
</evidence>
<keyword evidence="4" id="KW-1185">Reference proteome</keyword>
<evidence type="ECO:0008006" key="5">
    <source>
        <dbReference type="Google" id="ProtNLM"/>
    </source>
</evidence>
<comment type="subcellular location">
    <subcellularLocation>
        <location evidence="1">Cell envelope</location>
    </subcellularLocation>
</comment>
<proteinExistence type="predicted"/>
<dbReference type="InterPro" id="IPR013783">
    <property type="entry name" value="Ig-like_fold"/>
</dbReference>
<dbReference type="Gene3D" id="2.60.40.1080">
    <property type="match status" value="1"/>
</dbReference>